<accession>A0A7M1RZ28</accession>
<sequence>MNIDKLREAWLQDNPKIFCFSNIFNFVQFCWAHKFTPYNSAVAYDAENDEMYLVEKEYENEFS</sequence>
<proteinExistence type="predicted"/>
<dbReference type="GeneID" id="65130305"/>
<keyword evidence="2" id="KW-1185">Reference proteome</keyword>
<evidence type="ECO:0000313" key="1">
    <source>
        <dbReference type="EMBL" id="QOR59695.1"/>
    </source>
</evidence>
<reference evidence="1 2" key="1">
    <citation type="submission" date="2020-07" db="EMBL/GenBank/DDBJ databases">
        <title>Taxonomic proposal: Crassvirales, a new order of highly abundant and diverse bacterial viruses.</title>
        <authorList>
            <person name="Shkoporov A.N."/>
            <person name="Stockdale S.R."/>
            <person name="Guerin E."/>
            <person name="Ross R.P."/>
            <person name="Hill C."/>
        </authorList>
    </citation>
    <scope>NUCLEOTIDE SEQUENCE [LARGE SCALE GENOMIC DNA]</scope>
</reference>
<name>A0A7M1RZ28_9CAUD</name>
<dbReference type="Proteomes" id="UP000594055">
    <property type="component" value="Segment"/>
</dbReference>
<protein>
    <submittedName>
        <fullName evidence="1">Uncharacterized protein</fullName>
    </submittedName>
</protein>
<organism evidence="1 2">
    <name type="scientific">uncultured phage cr128_1</name>
    <dbReference type="NCBI Taxonomy" id="2772076"/>
    <lineage>
        <taxon>Viruses</taxon>
        <taxon>Duplodnaviria</taxon>
        <taxon>Heunggongvirae</taxon>
        <taxon>Uroviricota</taxon>
        <taxon>Caudoviricetes</taxon>
        <taxon>Crassvirales</taxon>
        <taxon>Steigviridae</taxon>
        <taxon>Asinivirinae</taxon>
        <taxon>Mahlunavirus</taxon>
        <taxon>Mahlunavirus rarus</taxon>
    </lineage>
</organism>
<dbReference type="KEGG" id="vg:65130305"/>
<evidence type="ECO:0000313" key="2">
    <source>
        <dbReference type="Proteomes" id="UP000594055"/>
    </source>
</evidence>
<dbReference type="RefSeq" id="YP_010111853.1">
    <property type="nucleotide sequence ID" value="NC_055885.1"/>
</dbReference>
<dbReference type="EMBL" id="MT774392">
    <property type="protein sequence ID" value="QOR59695.1"/>
    <property type="molecule type" value="Genomic_DNA"/>
</dbReference>